<accession>A0AAV4HQN9</accession>
<evidence type="ECO:0000313" key="2">
    <source>
        <dbReference type="EMBL" id="GFS00468.1"/>
    </source>
</evidence>
<protein>
    <submittedName>
        <fullName evidence="2">Uncharacterized protein</fullName>
    </submittedName>
</protein>
<gene>
    <name evidence="2" type="ORF">ElyMa_002815400</name>
</gene>
<dbReference type="EMBL" id="BMAT01005836">
    <property type="protein sequence ID" value="GFS00468.1"/>
    <property type="molecule type" value="Genomic_DNA"/>
</dbReference>
<comment type="caution">
    <text evidence="2">The sequence shown here is derived from an EMBL/GenBank/DDBJ whole genome shotgun (WGS) entry which is preliminary data.</text>
</comment>
<feature type="region of interest" description="Disordered" evidence="1">
    <location>
        <begin position="16"/>
        <end position="43"/>
    </location>
</feature>
<organism evidence="2 3">
    <name type="scientific">Elysia marginata</name>
    <dbReference type="NCBI Taxonomy" id="1093978"/>
    <lineage>
        <taxon>Eukaryota</taxon>
        <taxon>Metazoa</taxon>
        <taxon>Spiralia</taxon>
        <taxon>Lophotrochozoa</taxon>
        <taxon>Mollusca</taxon>
        <taxon>Gastropoda</taxon>
        <taxon>Heterobranchia</taxon>
        <taxon>Euthyneura</taxon>
        <taxon>Panpulmonata</taxon>
        <taxon>Sacoglossa</taxon>
        <taxon>Placobranchoidea</taxon>
        <taxon>Plakobranchidae</taxon>
        <taxon>Elysia</taxon>
    </lineage>
</organism>
<dbReference type="AlphaFoldDB" id="A0AAV4HQN9"/>
<keyword evidence="3" id="KW-1185">Reference proteome</keyword>
<dbReference type="Proteomes" id="UP000762676">
    <property type="component" value="Unassembled WGS sequence"/>
</dbReference>
<sequence length="132" mass="15156">MEIPQNMFTCSFPTVIKKKQPGQGREHRTDSGGVPWPGQGQPHWRRSIATRRRTLESVVTEQRLSMQQQRPFNVQSALDLQVQKCPSCRTTSTYTYQEQTFTPAWRSGDDPIIRWCDNGDGDFLTRNQLGGK</sequence>
<evidence type="ECO:0000313" key="3">
    <source>
        <dbReference type="Proteomes" id="UP000762676"/>
    </source>
</evidence>
<name>A0AAV4HQN9_9GAST</name>
<proteinExistence type="predicted"/>
<evidence type="ECO:0000256" key="1">
    <source>
        <dbReference type="SAM" id="MobiDB-lite"/>
    </source>
</evidence>
<reference evidence="2 3" key="1">
    <citation type="journal article" date="2021" name="Elife">
        <title>Chloroplast acquisition without the gene transfer in kleptoplastic sea slugs, Plakobranchus ocellatus.</title>
        <authorList>
            <person name="Maeda T."/>
            <person name="Takahashi S."/>
            <person name="Yoshida T."/>
            <person name="Shimamura S."/>
            <person name="Takaki Y."/>
            <person name="Nagai Y."/>
            <person name="Toyoda A."/>
            <person name="Suzuki Y."/>
            <person name="Arimoto A."/>
            <person name="Ishii H."/>
            <person name="Satoh N."/>
            <person name="Nishiyama T."/>
            <person name="Hasebe M."/>
            <person name="Maruyama T."/>
            <person name="Minagawa J."/>
            <person name="Obokata J."/>
            <person name="Shigenobu S."/>
        </authorList>
    </citation>
    <scope>NUCLEOTIDE SEQUENCE [LARGE SCALE GENOMIC DNA]</scope>
</reference>